<keyword evidence="2" id="KW-1185">Reference proteome</keyword>
<name>A0AAN8UHX1_SOLBU</name>
<evidence type="ECO:0000313" key="2">
    <source>
        <dbReference type="Proteomes" id="UP001371456"/>
    </source>
</evidence>
<organism evidence="1 2">
    <name type="scientific">Solanum bulbocastanum</name>
    <name type="common">Wild potato</name>
    <dbReference type="NCBI Taxonomy" id="147425"/>
    <lineage>
        <taxon>Eukaryota</taxon>
        <taxon>Viridiplantae</taxon>
        <taxon>Streptophyta</taxon>
        <taxon>Embryophyta</taxon>
        <taxon>Tracheophyta</taxon>
        <taxon>Spermatophyta</taxon>
        <taxon>Magnoliopsida</taxon>
        <taxon>eudicotyledons</taxon>
        <taxon>Gunneridae</taxon>
        <taxon>Pentapetalae</taxon>
        <taxon>asterids</taxon>
        <taxon>lamiids</taxon>
        <taxon>Solanales</taxon>
        <taxon>Solanaceae</taxon>
        <taxon>Solanoideae</taxon>
        <taxon>Solaneae</taxon>
        <taxon>Solanum</taxon>
    </lineage>
</organism>
<protein>
    <submittedName>
        <fullName evidence="1">Uncharacterized protein</fullName>
    </submittedName>
</protein>
<reference evidence="1 2" key="1">
    <citation type="submission" date="2024-02" db="EMBL/GenBank/DDBJ databases">
        <title>de novo genome assembly of Solanum bulbocastanum strain 11H21.</title>
        <authorList>
            <person name="Hosaka A.J."/>
        </authorList>
    </citation>
    <scope>NUCLEOTIDE SEQUENCE [LARGE SCALE GENOMIC DNA]</scope>
    <source>
        <tissue evidence="1">Young leaves</tissue>
    </source>
</reference>
<gene>
    <name evidence="1" type="ORF">RDI58_003656</name>
</gene>
<comment type="caution">
    <text evidence="1">The sequence shown here is derived from an EMBL/GenBank/DDBJ whole genome shotgun (WGS) entry which is preliminary data.</text>
</comment>
<accession>A0AAN8UHX1</accession>
<dbReference type="Proteomes" id="UP001371456">
    <property type="component" value="Unassembled WGS sequence"/>
</dbReference>
<dbReference type="AlphaFoldDB" id="A0AAN8UHX1"/>
<evidence type="ECO:0000313" key="1">
    <source>
        <dbReference type="EMBL" id="KAK6805871.1"/>
    </source>
</evidence>
<proteinExistence type="predicted"/>
<dbReference type="EMBL" id="JBANQN010000001">
    <property type="protein sequence ID" value="KAK6805871.1"/>
    <property type="molecule type" value="Genomic_DNA"/>
</dbReference>
<sequence>MAPNFKTRQINQRKIAKSAAKALLVFF</sequence>